<evidence type="ECO:0000313" key="2">
    <source>
        <dbReference type="Proteomes" id="UP000245430"/>
    </source>
</evidence>
<keyword evidence="2" id="KW-1185">Reference proteome</keyword>
<dbReference type="AlphaFoldDB" id="A0A316DVT9"/>
<proteinExistence type="predicted"/>
<dbReference type="OrthoDB" id="5464673at2"/>
<name>A0A316DVT9_9FLAO</name>
<protein>
    <submittedName>
        <fullName evidence="1">WG repeat protein</fullName>
    </submittedName>
</protein>
<dbReference type="RefSeq" id="WP_109680955.1">
    <property type="nucleotide sequence ID" value="NZ_QGGP01000001.1"/>
</dbReference>
<reference evidence="1 2" key="1">
    <citation type="submission" date="2018-05" db="EMBL/GenBank/DDBJ databases">
        <title>Genomic Encyclopedia of Archaeal and Bacterial Type Strains, Phase II (KMG-II): from individual species to whole genera.</title>
        <authorList>
            <person name="Goeker M."/>
        </authorList>
    </citation>
    <scope>NUCLEOTIDE SEQUENCE [LARGE SCALE GENOMIC DNA]</scope>
    <source>
        <strain evidence="1 2">DSM 22637</strain>
    </source>
</reference>
<gene>
    <name evidence="1" type="ORF">LX78_00396</name>
</gene>
<dbReference type="Proteomes" id="UP000245430">
    <property type="component" value="Unassembled WGS sequence"/>
</dbReference>
<dbReference type="Pfam" id="PF14903">
    <property type="entry name" value="WG_beta_rep"/>
    <property type="match status" value="2"/>
</dbReference>
<dbReference type="EMBL" id="QGGP01000001">
    <property type="protein sequence ID" value="PWK20693.1"/>
    <property type="molecule type" value="Genomic_DNA"/>
</dbReference>
<organism evidence="1 2">
    <name type="scientific">Xanthomarina spongicola</name>
    <dbReference type="NCBI Taxonomy" id="570520"/>
    <lineage>
        <taxon>Bacteria</taxon>
        <taxon>Pseudomonadati</taxon>
        <taxon>Bacteroidota</taxon>
        <taxon>Flavobacteriia</taxon>
        <taxon>Flavobacteriales</taxon>
        <taxon>Flavobacteriaceae</taxon>
        <taxon>Xanthomarina</taxon>
    </lineage>
</organism>
<dbReference type="InterPro" id="IPR032774">
    <property type="entry name" value="WG_beta_rep"/>
</dbReference>
<evidence type="ECO:0000313" key="1">
    <source>
        <dbReference type="EMBL" id="PWK20693.1"/>
    </source>
</evidence>
<sequence length="201" mass="23141">MKKILIILLIIPVLGFSQVIENVDFISPFHDEMAAIKKNNQWAFINIHGDIVVNFRNDLVTSKFLDGDYPIFKNGRCLIVNEKDGVLYFGYINTYGKTVIEPRFLNATNFNNNIATALELDKEEMGRNPALDKKIVNYKYFEVTIDTVGNVKNYLTHKGVHVVLDKDFLREPPKFTSKQISDNLVVTRNEKGKWTLKKINE</sequence>
<accession>A0A316DVT9</accession>
<comment type="caution">
    <text evidence="1">The sequence shown here is derived from an EMBL/GenBank/DDBJ whole genome shotgun (WGS) entry which is preliminary data.</text>
</comment>